<comment type="caution">
    <text evidence="2">The sequence shown here is derived from an EMBL/GenBank/DDBJ whole genome shotgun (WGS) entry which is preliminary data.</text>
</comment>
<feature type="transmembrane region" description="Helical" evidence="1">
    <location>
        <begin position="74"/>
        <end position="97"/>
    </location>
</feature>
<sequence length="98" mass="10309">MWRLGLGRSRRRIVNDFVAAKATTAARAIAYEPADQRTFRRLCGYGAIVDDGAGRYHLDAGRLGAFRGAVRRRAAAIAATSGVVASAAAAATVFALAE</sequence>
<dbReference type="Proteomes" id="UP000249555">
    <property type="component" value="Unassembled WGS sequence"/>
</dbReference>
<accession>A0A2W4YUU3</accession>
<organism evidence="2 3">
    <name type="scientific">Sphingomonas taxi</name>
    <dbReference type="NCBI Taxonomy" id="1549858"/>
    <lineage>
        <taxon>Bacteria</taxon>
        <taxon>Pseudomonadati</taxon>
        <taxon>Pseudomonadota</taxon>
        <taxon>Alphaproteobacteria</taxon>
        <taxon>Sphingomonadales</taxon>
        <taxon>Sphingomonadaceae</taxon>
        <taxon>Sphingomonas</taxon>
    </lineage>
</organism>
<reference evidence="2 3" key="1">
    <citation type="submission" date="2017-08" db="EMBL/GenBank/DDBJ databases">
        <title>Infants hospitalized years apart are colonized by the same room-sourced microbial strains.</title>
        <authorList>
            <person name="Brooks B."/>
            <person name="Olm M.R."/>
            <person name="Firek B.A."/>
            <person name="Baker R."/>
            <person name="Thomas B.C."/>
            <person name="Morowitz M.J."/>
            <person name="Banfield J.F."/>
        </authorList>
    </citation>
    <scope>NUCLEOTIDE SEQUENCE [LARGE SCALE GENOMIC DNA]</scope>
    <source>
        <strain evidence="2">S2_018_000_R3_119</strain>
    </source>
</reference>
<keyword evidence="1" id="KW-1133">Transmembrane helix</keyword>
<gene>
    <name evidence="2" type="ORF">DI640_08900</name>
</gene>
<proteinExistence type="predicted"/>
<evidence type="ECO:0000313" key="2">
    <source>
        <dbReference type="EMBL" id="PZO73800.1"/>
    </source>
</evidence>
<evidence type="ECO:0000256" key="1">
    <source>
        <dbReference type="SAM" id="Phobius"/>
    </source>
</evidence>
<name>A0A2W4YUU3_9SPHN</name>
<keyword evidence="1" id="KW-0812">Transmembrane</keyword>
<dbReference type="EMBL" id="QFMX01000007">
    <property type="protein sequence ID" value="PZO73800.1"/>
    <property type="molecule type" value="Genomic_DNA"/>
</dbReference>
<dbReference type="AlphaFoldDB" id="A0A2W4YUU3"/>
<keyword evidence="1" id="KW-0472">Membrane</keyword>
<evidence type="ECO:0000313" key="3">
    <source>
        <dbReference type="Proteomes" id="UP000249555"/>
    </source>
</evidence>
<protein>
    <submittedName>
        <fullName evidence="2">Uncharacterized protein</fullName>
    </submittedName>
</protein>